<feature type="non-terminal residue" evidence="3">
    <location>
        <position position="154"/>
    </location>
</feature>
<gene>
    <name evidence="3" type="ORF">FIBSPDRAFT_716631</name>
</gene>
<name>A0A166VXC2_9AGAM</name>
<dbReference type="Proteomes" id="UP000076532">
    <property type="component" value="Unassembled WGS sequence"/>
</dbReference>
<organism evidence="3 4">
    <name type="scientific">Athelia psychrophila</name>
    <dbReference type="NCBI Taxonomy" id="1759441"/>
    <lineage>
        <taxon>Eukaryota</taxon>
        <taxon>Fungi</taxon>
        <taxon>Dikarya</taxon>
        <taxon>Basidiomycota</taxon>
        <taxon>Agaricomycotina</taxon>
        <taxon>Agaricomycetes</taxon>
        <taxon>Agaricomycetidae</taxon>
        <taxon>Atheliales</taxon>
        <taxon>Atheliaceae</taxon>
        <taxon>Athelia</taxon>
    </lineage>
</organism>
<dbReference type="Pfam" id="PF24626">
    <property type="entry name" value="SH3_Tf2-1"/>
    <property type="match status" value="1"/>
</dbReference>
<feature type="region of interest" description="Disordered" evidence="1">
    <location>
        <begin position="135"/>
        <end position="154"/>
    </location>
</feature>
<feature type="domain" description="Tf2-1-like SH3-like" evidence="2">
    <location>
        <begin position="4"/>
        <end position="54"/>
    </location>
</feature>
<reference evidence="3 4" key="1">
    <citation type="journal article" date="2016" name="Mol. Biol. Evol.">
        <title>Comparative Genomics of Early-Diverging Mushroom-Forming Fungi Provides Insights into the Origins of Lignocellulose Decay Capabilities.</title>
        <authorList>
            <person name="Nagy L.G."/>
            <person name="Riley R."/>
            <person name="Tritt A."/>
            <person name="Adam C."/>
            <person name="Daum C."/>
            <person name="Floudas D."/>
            <person name="Sun H."/>
            <person name="Yadav J.S."/>
            <person name="Pangilinan J."/>
            <person name="Larsson K.H."/>
            <person name="Matsuura K."/>
            <person name="Barry K."/>
            <person name="Labutti K."/>
            <person name="Kuo R."/>
            <person name="Ohm R.A."/>
            <person name="Bhattacharya S.S."/>
            <person name="Shirouzu T."/>
            <person name="Yoshinaga Y."/>
            <person name="Martin F.M."/>
            <person name="Grigoriev I.V."/>
            <person name="Hibbett D.S."/>
        </authorList>
    </citation>
    <scope>NUCLEOTIDE SEQUENCE [LARGE SCALE GENOMIC DNA]</scope>
    <source>
        <strain evidence="3 4">CBS 109695</strain>
    </source>
</reference>
<proteinExistence type="predicted"/>
<dbReference type="InterPro" id="IPR056924">
    <property type="entry name" value="SH3_Tf2-1"/>
</dbReference>
<evidence type="ECO:0000259" key="2">
    <source>
        <dbReference type="Pfam" id="PF24626"/>
    </source>
</evidence>
<dbReference type="Gene3D" id="2.40.50.40">
    <property type="match status" value="1"/>
</dbReference>
<sequence length="154" mass="17632">LPKHRARKLAPKFIGPFRVTAAWPATSDYDLELSPELIARQIHPRFHASLLRAFEPNDDQLFPSRESKRFYDFGMPDDDEWLVDEVFGHRVGAHGVEFAVRWTAGDTTWEPYSNVDELEALDQYFALQGVSTVQELTPGAAPRPHPPPRRRAPR</sequence>
<dbReference type="AlphaFoldDB" id="A0A166VXC2"/>
<evidence type="ECO:0000313" key="3">
    <source>
        <dbReference type="EMBL" id="KZP33155.1"/>
    </source>
</evidence>
<accession>A0A166VXC2</accession>
<evidence type="ECO:0000313" key="4">
    <source>
        <dbReference type="Proteomes" id="UP000076532"/>
    </source>
</evidence>
<keyword evidence="4" id="KW-1185">Reference proteome</keyword>
<protein>
    <recommendedName>
        <fullName evidence="2">Tf2-1-like SH3-like domain-containing protein</fullName>
    </recommendedName>
</protein>
<evidence type="ECO:0000256" key="1">
    <source>
        <dbReference type="SAM" id="MobiDB-lite"/>
    </source>
</evidence>
<dbReference type="InterPro" id="IPR016197">
    <property type="entry name" value="Chromo-like_dom_sf"/>
</dbReference>
<feature type="non-terminal residue" evidence="3">
    <location>
        <position position="1"/>
    </location>
</feature>
<dbReference type="SUPFAM" id="SSF54160">
    <property type="entry name" value="Chromo domain-like"/>
    <property type="match status" value="1"/>
</dbReference>
<dbReference type="OrthoDB" id="3158924at2759"/>
<dbReference type="EMBL" id="KV417483">
    <property type="protein sequence ID" value="KZP33155.1"/>
    <property type="molecule type" value="Genomic_DNA"/>
</dbReference>